<dbReference type="EMBL" id="LT629706">
    <property type="protein sequence ID" value="SDN60040.1"/>
    <property type="molecule type" value="Genomic_DNA"/>
</dbReference>
<evidence type="ECO:0000313" key="2">
    <source>
        <dbReference type="EMBL" id="SDN60040.1"/>
    </source>
</evidence>
<gene>
    <name evidence="2" type="ORF">SAMN04490208_0829</name>
</gene>
<organism evidence="2 3">
    <name type="scientific">Pseudomonas poae</name>
    <dbReference type="NCBI Taxonomy" id="200451"/>
    <lineage>
        <taxon>Bacteria</taxon>
        <taxon>Pseudomonadati</taxon>
        <taxon>Pseudomonadota</taxon>
        <taxon>Gammaproteobacteria</taxon>
        <taxon>Pseudomonadales</taxon>
        <taxon>Pseudomonadaceae</taxon>
        <taxon>Pseudomonas</taxon>
    </lineage>
</organism>
<evidence type="ECO:0008006" key="4">
    <source>
        <dbReference type="Google" id="ProtNLM"/>
    </source>
</evidence>
<name>A0ABY0RC77_9PSED</name>
<sequence>MRQFLVFQSLWAMQTEPGSLDAQLDRIAAAGFDGVTDHYYNAADVARLHAATAARGLQIEGQLFPQNVDDLATALDVIGRHGCHHLTLQADVRPRTQAEAGRLIEGWQRLAEQADFPILLETHRYRLTNDLMFTLDLLAQMPDLKLLADLSHYVVGRELPEPGVAEDDEQIHTILRHSWGFHGRVASSEQVQVSLEFPRHQAWVERFSGWWRYGIEDWLARPDTPQSLSFTCELGPPPYAITGADGREISDRWAEALKLKSLVQALWKTCCTSSSAQKAGADGNDQKDAQQRPVDHKWPG</sequence>
<proteinExistence type="predicted"/>
<reference evidence="2 3" key="1">
    <citation type="submission" date="2016-10" db="EMBL/GenBank/DDBJ databases">
        <authorList>
            <person name="Varghese N."/>
            <person name="Submissions S."/>
        </authorList>
    </citation>
    <scope>NUCLEOTIDE SEQUENCE [LARGE SCALE GENOMIC DNA]</scope>
    <source>
        <strain evidence="2 3">BS2776</strain>
    </source>
</reference>
<dbReference type="SUPFAM" id="SSF51658">
    <property type="entry name" value="Xylose isomerase-like"/>
    <property type="match status" value="1"/>
</dbReference>
<keyword evidence="3" id="KW-1185">Reference proteome</keyword>
<feature type="compositionally biased region" description="Basic and acidic residues" evidence="1">
    <location>
        <begin position="284"/>
        <end position="300"/>
    </location>
</feature>
<evidence type="ECO:0000256" key="1">
    <source>
        <dbReference type="SAM" id="MobiDB-lite"/>
    </source>
</evidence>
<evidence type="ECO:0000313" key="3">
    <source>
        <dbReference type="Proteomes" id="UP000181903"/>
    </source>
</evidence>
<dbReference type="Gene3D" id="3.20.20.150">
    <property type="entry name" value="Divalent-metal-dependent TIM barrel enzymes"/>
    <property type="match status" value="1"/>
</dbReference>
<accession>A0ABY0RC77</accession>
<dbReference type="RefSeq" id="WP_186351309.1">
    <property type="nucleotide sequence ID" value="NZ_CP142176.1"/>
</dbReference>
<dbReference type="InterPro" id="IPR036237">
    <property type="entry name" value="Xyl_isomerase-like_sf"/>
</dbReference>
<feature type="region of interest" description="Disordered" evidence="1">
    <location>
        <begin position="274"/>
        <end position="300"/>
    </location>
</feature>
<dbReference type="Proteomes" id="UP000181903">
    <property type="component" value="Chromosome I"/>
</dbReference>
<protein>
    <recommendedName>
        <fullName evidence="4">Xylose isomerase</fullName>
    </recommendedName>
</protein>